<evidence type="ECO:0000256" key="4">
    <source>
        <dbReference type="ARBA" id="ARBA00022884"/>
    </source>
</evidence>
<dbReference type="FunFam" id="3.30.70.330:FF:000330">
    <property type="entry name" value="RNA-binding motif protein 26"/>
    <property type="match status" value="1"/>
</dbReference>
<feature type="region of interest" description="Disordered" evidence="8">
    <location>
        <begin position="598"/>
        <end position="647"/>
    </location>
</feature>
<feature type="region of interest" description="Disordered" evidence="8">
    <location>
        <begin position="982"/>
        <end position="1003"/>
    </location>
</feature>
<evidence type="ECO:0000313" key="10">
    <source>
        <dbReference type="EMBL" id="RWS05247.1"/>
    </source>
</evidence>
<comment type="function">
    <text evidence="6">May be involved in the turnover of nuclear polyadenylated (pA+) RNA.</text>
</comment>
<dbReference type="PANTHER" id="PTHR14398:SF0">
    <property type="entry name" value="ZINC FINGER PROTEIN SWM"/>
    <property type="match status" value="1"/>
</dbReference>
<keyword evidence="4" id="KW-0694">RNA-binding</keyword>
<proteinExistence type="predicted"/>
<feature type="region of interest" description="Disordered" evidence="8">
    <location>
        <begin position="681"/>
        <end position="702"/>
    </location>
</feature>
<reference evidence="10 11" key="1">
    <citation type="journal article" date="2018" name="Gigascience">
        <title>Genomes of trombidid mites reveal novel predicted allergens and laterally-transferred genes associated with secondary metabolism.</title>
        <authorList>
            <person name="Dong X."/>
            <person name="Chaisiri K."/>
            <person name="Xia D."/>
            <person name="Armstrong S.D."/>
            <person name="Fang Y."/>
            <person name="Donnelly M.J."/>
            <person name="Kadowaki T."/>
            <person name="McGarry J.W."/>
            <person name="Darby A.C."/>
            <person name="Makepeace B.L."/>
        </authorList>
    </citation>
    <scope>NUCLEOTIDE SEQUENCE [LARGE SCALE GENOMIC DNA]</scope>
    <source>
        <strain evidence="10">UoL-WK</strain>
    </source>
</reference>
<feature type="compositionally biased region" description="Basic residues" evidence="8">
    <location>
        <begin position="246"/>
        <end position="264"/>
    </location>
</feature>
<feature type="domain" description="C3H1-type" evidence="9">
    <location>
        <begin position="321"/>
        <end position="349"/>
    </location>
</feature>
<dbReference type="GO" id="GO:0003723">
    <property type="term" value="F:RNA binding"/>
    <property type="evidence" value="ECO:0007669"/>
    <property type="project" value="UniProtKB-KW"/>
</dbReference>
<dbReference type="GO" id="GO:0008270">
    <property type="term" value="F:zinc ion binding"/>
    <property type="evidence" value="ECO:0007669"/>
    <property type="project" value="UniProtKB-KW"/>
</dbReference>
<feature type="region of interest" description="Disordered" evidence="8">
    <location>
        <begin position="394"/>
        <end position="420"/>
    </location>
</feature>
<evidence type="ECO:0000259" key="9">
    <source>
        <dbReference type="PROSITE" id="PS50103"/>
    </source>
</evidence>
<keyword evidence="5" id="KW-0175">Coiled coil</keyword>
<feature type="compositionally biased region" description="Basic and acidic residues" evidence="8">
    <location>
        <begin position="635"/>
        <end position="647"/>
    </location>
</feature>
<feature type="compositionally biased region" description="Polar residues" evidence="8">
    <location>
        <begin position="125"/>
        <end position="137"/>
    </location>
</feature>
<sequence length="1003" mass="112400">MIIENPESLKNWLTNYLEPLCDADPQALAKYVMALIKKDKPEKELKSICFDQLEVFLRKETVSFVEVLFQTLSNKSYLNEANSQSVTTSTASSTTASANTTSNATASSMSTSPSNAMQIDHSSNHDINSLQTTTGAASSQPSSQQSKRSYHSRDRSKSKSRSRSRSRSKSRTPPQSRHRTSRDVDMRRGFPLNSKSGPGSRNYYEEDRSRRIGRGGPPVKGSTRRYCPPLKRGGSFKRGPLSSNSRRSRSRSRSRSKSRSRSRSRSWSYSSRSSRSRSRSRSRNRSRTRSRSRDKDLLSSKRVRQSSKSPSPLKDKDKEKDGSKKRCRDYDEKGFCMRGDLCPYDHGKDPVVMDGNVVLKLTANGAALLPTPTHGINAPSSNSYLAEPYNPEAPGIDPSGNTQIRGPISHPPPPPPPPAPHYWGPMGPPIRGPMGPSPVNAGGHFIPQMQQGRPRELVGVPTIPEQGLNANQQDTAHRTVIDTRMTVAPNSKRGRGGHRGGFQKGGYHHKRMVATENAEKCTLEVRKIPPSLNTITHLNQHFSKFGQIVNLQVCYEGDPEAALVQFASHAEALAAHRCTEAVLNNRFIKVFWHSKEQQNQQQQQAQQASSQQEQNQNSEMKDESNEASNGSMSEKNNDVPRVSVKERLGVKVPEEKVTTAISSSGTISRTVFNPALLKKLYPSATQPPPQPPKTKEEQKKEKLTKKIELQKKRQEILASYMKEQKVLVEKLEKAKSDEEKTVIRATLDALIERIKGLEEDLRKEAQEILAETAVKAQSNKSKVQIEKELLDAEMDFYNKLHKGEATLELQKRLNELRIQAKAFGIVDGKSSKLLKKYAAMRGGAFARGRGGYLSRGSFENLRKVDRRTRKILIADIKEEDQIDLLSHLAQYADVESIDHSNNGAIVTFKTRRDAELAVSQIGTIKFKDHFALKCSWFDESKLKVQRKLSTQKDSLDDDSLTKSKEDLDKALDEDDLLLGVGVDDDLLEEEETDDENESRSWRR</sequence>
<feature type="compositionally biased region" description="Basic and acidic residues" evidence="8">
    <location>
        <begin position="693"/>
        <end position="702"/>
    </location>
</feature>
<feature type="compositionally biased region" description="Acidic residues" evidence="8">
    <location>
        <begin position="982"/>
        <end position="996"/>
    </location>
</feature>
<feature type="compositionally biased region" description="Basic residues" evidence="8">
    <location>
        <begin position="158"/>
        <end position="180"/>
    </location>
</feature>
<dbReference type="InterPro" id="IPR035979">
    <property type="entry name" value="RBD_domain_sf"/>
</dbReference>
<accession>A0A3S3RVA8</accession>
<evidence type="ECO:0000256" key="2">
    <source>
        <dbReference type="ARBA" id="ARBA00022771"/>
    </source>
</evidence>
<dbReference type="CDD" id="cd12257">
    <property type="entry name" value="RRM1_RBM26_like"/>
    <property type="match status" value="1"/>
</dbReference>
<feature type="compositionally biased region" description="Basic residues" evidence="8">
    <location>
        <begin position="274"/>
        <end position="290"/>
    </location>
</feature>
<dbReference type="PROSITE" id="PS50103">
    <property type="entry name" value="ZF_C3H1"/>
    <property type="match status" value="1"/>
</dbReference>
<dbReference type="SMART" id="SM00356">
    <property type="entry name" value="ZnF_C3H1"/>
    <property type="match status" value="1"/>
</dbReference>
<dbReference type="InterPro" id="IPR012677">
    <property type="entry name" value="Nucleotide-bd_a/b_plait_sf"/>
</dbReference>
<dbReference type="InterPro" id="IPR000571">
    <property type="entry name" value="Znf_CCCH"/>
</dbReference>
<keyword evidence="1 7" id="KW-0479">Metal-binding</keyword>
<dbReference type="EMBL" id="NCKU01004929">
    <property type="protein sequence ID" value="RWS05247.1"/>
    <property type="molecule type" value="Genomic_DNA"/>
</dbReference>
<dbReference type="PANTHER" id="PTHR14398">
    <property type="entry name" value="RNA RECOGNITION RRM/RNP DOMAIN"/>
    <property type="match status" value="1"/>
</dbReference>
<feature type="compositionally biased region" description="Low complexity" evidence="8">
    <location>
        <begin position="88"/>
        <end position="116"/>
    </location>
</feature>
<keyword evidence="3 7" id="KW-0862">Zinc</keyword>
<gene>
    <name evidence="10" type="ORF">B4U79_05175</name>
</gene>
<dbReference type="InterPro" id="IPR045137">
    <property type="entry name" value="RBM26/27"/>
</dbReference>
<evidence type="ECO:0000313" key="11">
    <source>
        <dbReference type="Proteomes" id="UP000285301"/>
    </source>
</evidence>
<keyword evidence="11" id="KW-1185">Reference proteome</keyword>
<evidence type="ECO:0000256" key="6">
    <source>
        <dbReference type="ARBA" id="ARBA00043866"/>
    </source>
</evidence>
<dbReference type="Pfam" id="PF00076">
    <property type="entry name" value="RRM_1"/>
    <property type="match status" value="1"/>
</dbReference>
<feature type="compositionally biased region" description="Low complexity" evidence="8">
    <location>
        <begin position="138"/>
        <end position="147"/>
    </location>
</feature>
<dbReference type="InterPro" id="IPR002483">
    <property type="entry name" value="PWI_dom"/>
</dbReference>
<evidence type="ECO:0000256" key="3">
    <source>
        <dbReference type="ARBA" id="ARBA00022833"/>
    </source>
</evidence>
<dbReference type="InterPro" id="IPR000504">
    <property type="entry name" value="RRM_dom"/>
</dbReference>
<dbReference type="Proteomes" id="UP000285301">
    <property type="component" value="Unassembled WGS sequence"/>
</dbReference>
<feature type="compositionally biased region" description="Basic and acidic residues" evidence="8">
    <location>
        <begin position="313"/>
        <end position="327"/>
    </location>
</feature>
<dbReference type="GO" id="GO:0005634">
    <property type="term" value="C:nucleus"/>
    <property type="evidence" value="ECO:0007669"/>
    <property type="project" value="TreeGrafter"/>
</dbReference>
<organism evidence="10 11">
    <name type="scientific">Dinothrombium tinctorium</name>
    <dbReference type="NCBI Taxonomy" id="1965070"/>
    <lineage>
        <taxon>Eukaryota</taxon>
        <taxon>Metazoa</taxon>
        <taxon>Ecdysozoa</taxon>
        <taxon>Arthropoda</taxon>
        <taxon>Chelicerata</taxon>
        <taxon>Arachnida</taxon>
        <taxon>Acari</taxon>
        <taxon>Acariformes</taxon>
        <taxon>Trombidiformes</taxon>
        <taxon>Prostigmata</taxon>
        <taxon>Anystina</taxon>
        <taxon>Parasitengona</taxon>
        <taxon>Trombidioidea</taxon>
        <taxon>Trombidiidae</taxon>
        <taxon>Dinothrombium</taxon>
    </lineage>
</organism>
<dbReference type="Gene3D" id="3.30.70.330">
    <property type="match status" value="2"/>
</dbReference>
<dbReference type="AlphaFoldDB" id="A0A3S3RVA8"/>
<feature type="zinc finger region" description="C3H1-type" evidence="7">
    <location>
        <begin position="321"/>
        <end position="349"/>
    </location>
</feature>
<dbReference type="Pfam" id="PF01480">
    <property type="entry name" value="PWI"/>
    <property type="match status" value="1"/>
</dbReference>
<evidence type="ECO:0000256" key="8">
    <source>
        <dbReference type="SAM" id="MobiDB-lite"/>
    </source>
</evidence>
<evidence type="ECO:0000256" key="5">
    <source>
        <dbReference type="ARBA" id="ARBA00023054"/>
    </source>
</evidence>
<evidence type="ECO:0000256" key="1">
    <source>
        <dbReference type="ARBA" id="ARBA00022723"/>
    </source>
</evidence>
<dbReference type="SMART" id="SM00360">
    <property type="entry name" value="RRM"/>
    <property type="match status" value="2"/>
</dbReference>
<name>A0A3S3RVA8_9ACAR</name>
<comment type="caution">
    <text evidence="10">The sequence shown here is derived from an EMBL/GenBank/DDBJ whole genome shotgun (WGS) entry which is preliminary data.</text>
</comment>
<dbReference type="STRING" id="1965070.A0A3S3RVA8"/>
<feature type="compositionally biased region" description="Pro residues" evidence="8">
    <location>
        <begin position="409"/>
        <end position="420"/>
    </location>
</feature>
<protein>
    <submittedName>
        <fullName evidence="10">RNA-binding protein 26-like protein</fullName>
    </submittedName>
</protein>
<dbReference type="SUPFAM" id="SSF54928">
    <property type="entry name" value="RNA-binding domain, RBD"/>
    <property type="match status" value="2"/>
</dbReference>
<evidence type="ECO:0000256" key="7">
    <source>
        <dbReference type="PROSITE-ProRule" id="PRU00723"/>
    </source>
</evidence>
<feature type="region of interest" description="Disordered" evidence="8">
    <location>
        <begin position="88"/>
        <end position="327"/>
    </location>
</feature>
<dbReference type="OrthoDB" id="443401at2759"/>
<keyword evidence="2 7" id="KW-0863">Zinc-finger</keyword>
<feature type="compositionally biased region" description="Low complexity" evidence="8">
    <location>
        <begin position="598"/>
        <end position="618"/>
    </location>
</feature>
<dbReference type="Gene3D" id="1.20.1390.10">
    <property type="entry name" value="PWI domain"/>
    <property type="match status" value="1"/>
</dbReference>